<feature type="region of interest" description="Disordered" evidence="1">
    <location>
        <begin position="108"/>
        <end position="132"/>
    </location>
</feature>
<evidence type="ECO:0000313" key="3">
    <source>
        <dbReference type="Proteomes" id="UP000034883"/>
    </source>
</evidence>
<sequence>MLERLHQGWEWMRTHRRRWAPALAIVAALVVGREVLGSAPREVDVELPLGAQHAEITRVDVAFLESDELVHHVSLRYPSGAPESVRHTVELAPGRYVVAVDLVHEDGATESREGRLDAPAEGRVRVSLREGS</sequence>
<dbReference type="AlphaFoldDB" id="A0A0F6VYK2"/>
<organism evidence="2 3">
    <name type="scientific">Sandaracinus amylolyticus</name>
    <dbReference type="NCBI Taxonomy" id="927083"/>
    <lineage>
        <taxon>Bacteria</taxon>
        <taxon>Pseudomonadati</taxon>
        <taxon>Myxococcota</taxon>
        <taxon>Polyangia</taxon>
        <taxon>Polyangiales</taxon>
        <taxon>Sandaracinaceae</taxon>
        <taxon>Sandaracinus</taxon>
    </lineage>
</organism>
<proteinExistence type="predicted"/>
<dbReference type="Proteomes" id="UP000034883">
    <property type="component" value="Chromosome"/>
</dbReference>
<dbReference type="KEGG" id="samy:DB32_000046"/>
<gene>
    <name evidence="2" type="ORF">DB32_000046</name>
</gene>
<protein>
    <submittedName>
        <fullName evidence="2">Uncharacterized protein</fullName>
    </submittedName>
</protein>
<name>A0A0F6VYK2_9BACT</name>
<dbReference type="EMBL" id="CP011125">
    <property type="protein sequence ID" value="AKF02898.1"/>
    <property type="molecule type" value="Genomic_DNA"/>
</dbReference>
<dbReference type="RefSeq" id="WP_053230393.1">
    <property type="nucleotide sequence ID" value="NZ_CP011125.1"/>
</dbReference>
<keyword evidence="3" id="KW-1185">Reference proteome</keyword>
<accession>A0A0F6VYK2</accession>
<dbReference type="STRING" id="927083.DB32_000046"/>
<evidence type="ECO:0000313" key="2">
    <source>
        <dbReference type="EMBL" id="AKF02898.1"/>
    </source>
</evidence>
<evidence type="ECO:0000256" key="1">
    <source>
        <dbReference type="SAM" id="MobiDB-lite"/>
    </source>
</evidence>
<reference evidence="2 3" key="1">
    <citation type="submission" date="2015-03" db="EMBL/GenBank/DDBJ databases">
        <title>Genome assembly of Sandaracinus amylolyticus DSM 53668.</title>
        <authorList>
            <person name="Sharma G."/>
            <person name="Subramanian S."/>
        </authorList>
    </citation>
    <scope>NUCLEOTIDE SEQUENCE [LARGE SCALE GENOMIC DNA]</scope>
    <source>
        <strain evidence="2 3">DSM 53668</strain>
    </source>
</reference>